<keyword evidence="6 11" id="KW-1133">Transmembrane helix</keyword>
<evidence type="ECO:0000256" key="7">
    <source>
        <dbReference type="ARBA" id="ARBA00023136"/>
    </source>
</evidence>
<keyword evidence="2" id="KW-1003">Cell membrane</keyword>
<evidence type="ECO:0000256" key="2">
    <source>
        <dbReference type="ARBA" id="ARBA00022475"/>
    </source>
</evidence>
<dbReference type="FunFam" id="1.10.287.950:FF:000001">
    <property type="entry name" value="Methyl-accepting chemotaxis sensory transducer"/>
    <property type="match status" value="1"/>
</dbReference>
<evidence type="ECO:0000256" key="9">
    <source>
        <dbReference type="ARBA" id="ARBA00029447"/>
    </source>
</evidence>
<dbReference type="GO" id="GO:0005886">
    <property type="term" value="C:plasma membrane"/>
    <property type="evidence" value="ECO:0007669"/>
    <property type="project" value="UniProtKB-SubCell"/>
</dbReference>
<dbReference type="InterPro" id="IPR004090">
    <property type="entry name" value="Chemotax_Me-accpt_rcpt"/>
</dbReference>
<keyword evidence="7 11" id="KW-0472">Membrane</keyword>
<evidence type="ECO:0000256" key="6">
    <source>
        <dbReference type="ARBA" id="ARBA00022989"/>
    </source>
</evidence>
<evidence type="ECO:0000256" key="8">
    <source>
        <dbReference type="ARBA" id="ARBA00023224"/>
    </source>
</evidence>
<keyword evidence="5 11" id="KW-0812">Transmembrane</keyword>
<dbReference type="Proteomes" id="UP000585363">
    <property type="component" value="Unassembled WGS sequence"/>
</dbReference>
<dbReference type="PANTHER" id="PTHR43531:SF14">
    <property type="entry name" value="METHYL-ACCEPTING CHEMOTAXIS PROTEIN I-RELATED"/>
    <property type="match status" value="1"/>
</dbReference>
<dbReference type="SMART" id="SM00283">
    <property type="entry name" value="MA"/>
    <property type="match status" value="1"/>
</dbReference>
<evidence type="ECO:0000313" key="14">
    <source>
        <dbReference type="Proteomes" id="UP000585363"/>
    </source>
</evidence>
<dbReference type="Pfam" id="PF17200">
    <property type="entry name" value="sCache_2"/>
    <property type="match status" value="1"/>
</dbReference>
<dbReference type="InterPro" id="IPR004089">
    <property type="entry name" value="MCPsignal_dom"/>
</dbReference>
<dbReference type="AlphaFoldDB" id="A0A848MEA1"/>
<proteinExistence type="inferred from homology"/>
<dbReference type="CDD" id="cd18774">
    <property type="entry name" value="PDC2_HK_sensor"/>
    <property type="match status" value="1"/>
</dbReference>
<dbReference type="GO" id="GO:0007165">
    <property type="term" value="P:signal transduction"/>
    <property type="evidence" value="ECO:0007669"/>
    <property type="project" value="UniProtKB-KW"/>
</dbReference>
<dbReference type="PROSITE" id="PS50111">
    <property type="entry name" value="CHEMOTAXIS_TRANSDUC_2"/>
    <property type="match status" value="1"/>
</dbReference>
<evidence type="ECO:0000259" key="12">
    <source>
        <dbReference type="PROSITE" id="PS50111"/>
    </source>
</evidence>
<dbReference type="RefSeq" id="WP_169401128.1">
    <property type="nucleotide sequence ID" value="NZ_JAADJU010000001.1"/>
</dbReference>
<evidence type="ECO:0000256" key="11">
    <source>
        <dbReference type="SAM" id="Phobius"/>
    </source>
</evidence>
<feature type="domain" description="Methyl-accepting transducer" evidence="12">
    <location>
        <begin position="271"/>
        <end position="500"/>
    </location>
</feature>
<dbReference type="Pfam" id="PF00015">
    <property type="entry name" value="MCPsignal"/>
    <property type="match status" value="1"/>
</dbReference>
<dbReference type="PANTHER" id="PTHR43531">
    <property type="entry name" value="PROTEIN ICFG"/>
    <property type="match status" value="1"/>
</dbReference>
<keyword evidence="3" id="KW-0488">Methylation</keyword>
<evidence type="ECO:0000256" key="4">
    <source>
        <dbReference type="ARBA" id="ARBA00022500"/>
    </source>
</evidence>
<evidence type="ECO:0000256" key="5">
    <source>
        <dbReference type="ARBA" id="ARBA00022692"/>
    </source>
</evidence>
<dbReference type="SMART" id="SM01049">
    <property type="entry name" value="Cache_2"/>
    <property type="match status" value="1"/>
</dbReference>
<dbReference type="GO" id="GO:0004888">
    <property type="term" value="F:transmembrane signaling receptor activity"/>
    <property type="evidence" value="ECO:0007669"/>
    <property type="project" value="InterPro"/>
</dbReference>
<dbReference type="Gene3D" id="3.30.450.20">
    <property type="entry name" value="PAS domain"/>
    <property type="match status" value="1"/>
</dbReference>
<dbReference type="CDD" id="cd11386">
    <property type="entry name" value="MCP_signal"/>
    <property type="match status" value="1"/>
</dbReference>
<dbReference type="PRINTS" id="PR00260">
    <property type="entry name" value="CHEMTRNSDUCR"/>
</dbReference>
<feature type="transmembrane region" description="Helical" evidence="11">
    <location>
        <begin position="188"/>
        <end position="208"/>
    </location>
</feature>
<dbReference type="SUPFAM" id="SSF58104">
    <property type="entry name" value="Methyl-accepting chemotaxis protein (MCP) signaling domain"/>
    <property type="match status" value="1"/>
</dbReference>
<reference evidence="13 14" key="1">
    <citation type="submission" date="2020-01" db="EMBL/GenBank/DDBJ databases">
        <authorList>
            <person name="Lee S.D."/>
        </authorList>
    </citation>
    <scope>NUCLEOTIDE SEQUENCE [LARGE SCALE GENOMIC DNA]</scope>
    <source>
        <strain evidence="13 14">SAP-1</strain>
    </source>
</reference>
<gene>
    <name evidence="13" type="ORF">GW590_00765</name>
</gene>
<comment type="similarity">
    <text evidence="9">Belongs to the methyl-accepting chemotaxis (MCP) protein family.</text>
</comment>
<reference evidence="13 14" key="2">
    <citation type="submission" date="2020-06" db="EMBL/GenBank/DDBJ databases">
        <title>Polyphasic characterization of a Rahnella strain isolated from tree sap.</title>
        <authorList>
            <person name="Kim I.S."/>
        </authorList>
    </citation>
    <scope>NUCLEOTIDE SEQUENCE [LARGE SCALE GENOMIC DNA]</scope>
    <source>
        <strain evidence="13 14">SAP-1</strain>
    </source>
</reference>
<name>A0A848MEA1_9GAMM</name>
<dbReference type="Gene3D" id="1.10.287.950">
    <property type="entry name" value="Methyl-accepting chemotaxis protein"/>
    <property type="match status" value="1"/>
</dbReference>
<protein>
    <recommendedName>
        <fullName evidence="12">Methyl-accepting transducer domain-containing protein</fullName>
    </recommendedName>
</protein>
<dbReference type="EMBL" id="JAADJU010000001">
    <property type="protein sequence ID" value="NMP25423.1"/>
    <property type="molecule type" value="Genomic_DNA"/>
</dbReference>
<organism evidence="13 14">
    <name type="scientific">Rouxiella aceris</name>
    <dbReference type="NCBI Taxonomy" id="2703884"/>
    <lineage>
        <taxon>Bacteria</taxon>
        <taxon>Pseudomonadati</taxon>
        <taxon>Pseudomonadota</taxon>
        <taxon>Gammaproteobacteria</taxon>
        <taxon>Enterobacterales</taxon>
        <taxon>Yersiniaceae</taxon>
        <taxon>Rouxiella</taxon>
    </lineage>
</organism>
<comment type="caution">
    <text evidence="13">The sequence shown here is derived from an EMBL/GenBank/DDBJ whole genome shotgun (WGS) entry which is preliminary data.</text>
</comment>
<evidence type="ECO:0000256" key="1">
    <source>
        <dbReference type="ARBA" id="ARBA00004651"/>
    </source>
</evidence>
<keyword evidence="4" id="KW-0145">Chemotaxis</keyword>
<dbReference type="InterPro" id="IPR033480">
    <property type="entry name" value="sCache_2"/>
</dbReference>
<evidence type="ECO:0000256" key="10">
    <source>
        <dbReference type="PROSITE-ProRule" id="PRU00284"/>
    </source>
</evidence>
<dbReference type="GO" id="GO:0006935">
    <property type="term" value="P:chemotaxis"/>
    <property type="evidence" value="ECO:0007669"/>
    <property type="project" value="UniProtKB-KW"/>
</dbReference>
<keyword evidence="8 10" id="KW-0807">Transducer</keyword>
<sequence>MRNIGFMGRLRIALAMALAGLLVLGTWSVFESRSVMLKEREDGVKNIVQAAQSIVDDYASKANKGLMPQAQAQEEALAKLKAMKYGKDGYMFIFNSDLTLLMIGNPSLTKLENHSVKDRADANGLLYYQEFLKAGNAGGGLVHYVGTLPDTGQNADKVSYVSHYQAWNWYICSGVFLNDVQSAFYQNLLSYFSVILLISLAVSAVMLITMRATQRSLGGDPEYAKTVIEQIAEGNLNTDITLRNGDSHSLLSTMAKMQQRLAEIVGEVRQGADQMQMASQEISQGNDDLARRTEEQASSLQETAASMEQLTSTVKLNAENAKQARDLATGSRALSLKNKETVDNTVASMQGINEQVDKMGDIISTIEKIAFQTNILALNAAVEAARAGEQGRGFAVVAAEVGQLAKSSASAAKEIKLLITESTERITNGSNMVTQVGESMQGMLTSIANVTELISEISNASHEQSEGINQVNIAVTQMDQVTQQNASLVEQGAVAASSLNDQARELQQVVSIFKLA</sequence>
<comment type="subcellular location">
    <subcellularLocation>
        <location evidence="1">Cell membrane</location>
        <topology evidence="1">Multi-pass membrane protein</topology>
    </subcellularLocation>
</comment>
<dbReference type="InterPro" id="IPR051310">
    <property type="entry name" value="MCP_chemotaxis"/>
</dbReference>
<accession>A0A848MEA1</accession>
<keyword evidence="14" id="KW-1185">Reference proteome</keyword>
<evidence type="ECO:0000313" key="13">
    <source>
        <dbReference type="EMBL" id="NMP25423.1"/>
    </source>
</evidence>
<evidence type="ECO:0000256" key="3">
    <source>
        <dbReference type="ARBA" id="ARBA00022481"/>
    </source>
</evidence>